<dbReference type="SMART" id="SM00304">
    <property type="entry name" value="HAMP"/>
    <property type="match status" value="1"/>
</dbReference>
<dbReference type="InterPro" id="IPR051310">
    <property type="entry name" value="MCP_chemotaxis"/>
</dbReference>
<evidence type="ECO:0000259" key="5">
    <source>
        <dbReference type="PROSITE" id="PS50111"/>
    </source>
</evidence>
<feature type="domain" description="Methyl-accepting transducer" evidence="5">
    <location>
        <begin position="269"/>
        <end position="498"/>
    </location>
</feature>
<dbReference type="Pfam" id="PF00015">
    <property type="entry name" value="MCPsignal"/>
    <property type="match status" value="1"/>
</dbReference>
<comment type="similarity">
    <text evidence="2">Belongs to the methyl-accepting chemotaxis (MCP) protein family.</text>
</comment>
<gene>
    <name evidence="7" type="ORF">NX780_14200</name>
</gene>
<accession>A0ABT2AMR6</accession>
<dbReference type="RefSeq" id="WP_258828524.1">
    <property type="nucleotide sequence ID" value="NZ_JANUHA010000009.1"/>
</dbReference>
<name>A0ABT2AMR6_9BURK</name>
<evidence type="ECO:0000256" key="4">
    <source>
        <dbReference type="SAM" id="Phobius"/>
    </source>
</evidence>
<dbReference type="PANTHER" id="PTHR43531:SF14">
    <property type="entry name" value="METHYL-ACCEPTING CHEMOTAXIS PROTEIN I-RELATED"/>
    <property type="match status" value="1"/>
</dbReference>
<dbReference type="Gene3D" id="1.10.287.950">
    <property type="entry name" value="Methyl-accepting chemotaxis protein"/>
    <property type="match status" value="1"/>
</dbReference>
<evidence type="ECO:0000256" key="1">
    <source>
        <dbReference type="ARBA" id="ARBA00022481"/>
    </source>
</evidence>
<dbReference type="InterPro" id="IPR047347">
    <property type="entry name" value="YvaQ-like_sensor"/>
</dbReference>
<feature type="transmembrane region" description="Helical" evidence="4">
    <location>
        <begin position="191"/>
        <end position="210"/>
    </location>
</feature>
<keyword evidence="4" id="KW-0812">Transmembrane</keyword>
<feature type="transmembrane region" description="Helical" evidence="4">
    <location>
        <begin position="12"/>
        <end position="32"/>
    </location>
</feature>
<protein>
    <submittedName>
        <fullName evidence="7">Methyl-accepting chemotaxis protein</fullName>
    </submittedName>
</protein>
<keyword evidence="4" id="KW-0472">Membrane</keyword>
<dbReference type="SUPFAM" id="SSF58104">
    <property type="entry name" value="Methyl-accepting chemotaxis protein (MCP) signaling domain"/>
    <property type="match status" value="1"/>
</dbReference>
<evidence type="ECO:0000256" key="3">
    <source>
        <dbReference type="PROSITE-ProRule" id="PRU00284"/>
    </source>
</evidence>
<dbReference type="SMART" id="SM00283">
    <property type="entry name" value="MA"/>
    <property type="match status" value="1"/>
</dbReference>
<proteinExistence type="inferred from homology"/>
<reference evidence="7 8" key="1">
    <citation type="submission" date="2022-08" db="EMBL/GenBank/DDBJ databases">
        <title>Reclassification of Massilia species as members of the genera Telluria, Duganella, Pseudoduganella, Mokoshia gen. nov. and Zemynaea gen. nov. using orthogonal and non-orthogonal genome-based approaches.</title>
        <authorList>
            <person name="Bowman J.P."/>
        </authorList>
    </citation>
    <scope>NUCLEOTIDE SEQUENCE [LARGE SCALE GENOMIC DNA]</scope>
    <source>
        <strain evidence="7 8">JCM 31661</strain>
    </source>
</reference>
<comment type="caution">
    <text evidence="7">The sequence shown here is derived from an EMBL/GenBank/DDBJ whole genome shotgun (WGS) entry which is preliminary data.</text>
</comment>
<dbReference type="InterPro" id="IPR024478">
    <property type="entry name" value="HlyB_4HB_MCP"/>
</dbReference>
<dbReference type="EMBL" id="JANUHA010000009">
    <property type="protein sequence ID" value="MCS0597499.1"/>
    <property type="molecule type" value="Genomic_DNA"/>
</dbReference>
<dbReference type="CDD" id="cd06225">
    <property type="entry name" value="HAMP"/>
    <property type="match status" value="1"/>
</dbReference>
<evidence type="ECO:0000256" key="2">
    <source>
        <dbReference type="ARBA" id="ARBA00029447"/>
    </source>
</evidence>
<organism evidence="7 8">
    <name type="scientific">Massilia agri</name>
    <dbReference type="NCBI Taxonomy" id="1886785"/>
    <lineage>
        <taxon>Bacteria</taxon>
        <taxon>Pseudomonadati</taxon>
        <taxon>Pseudomonadota</taxon>
        <taxon>Betaproteobacteria</taxon>
        <taxon>Burkholderiales</taxon>
        <taxon>Oxalobacteraceae</taxon>
        <taxon>Telluria group</taxon>
        <taxon>Massilia</taxon>
    </lineage>
</organism>
<dbReference type="PROSITE" id="PS50885">
    <property type="entry name" value="HAMP"/>
    <property type="match status" value="1"/>
</dbReference>
<keyword evidence="3" id="KW-0807">Transducer</keyword>
<dbReference type="InterPro" id="IPR003660">
    <property type="entry name" value="HAMP_dom"/>
</dbReference>
<dbReference type="CDD" id="cd19411">
    <property type="entry name" value="MCP2201-like_sensor"/>
    <property type="match status" value="1"/>
</dbReference>
<sequence>MRLATFQTGTRILGAFGIVFLLLLLLSGVALWRMQANDALTTDLVYDKLAKQQLSSDLLGAERLNGSRTVAIARSDSLELADYFNAQLAEGRKNVAAIEAKLGKLPRSAREAQFVAEAGRHKAALAKVETALFQAKEFGQTQTVEQLVGGDWERHYKAYTGALALLLAHEGEEAHRLAEESAAASMFGKSLVLALGLAALGVGALLAWLLTRSIVGPLRQAALLAEQVAHGDLRPRIRHQRRDEIGRLFDALNGMTGGVAATVAQVLQGAQAIDSASNEIADGNQDLSRRTERQAAALSQTVGAMEELSEAIARNNASARSANALAQSASTVATAGAQAVEQVAARMGAIKAAADKITDITGMIDSIAFQTNILALNAAVEAARAGSEGRGFAVVAAEVRNLAQHSATAAKEIKKLIHESSEQIAAGSDIAGTAGETMRAVLRHVHEVAGILDTIHAASGDQASGVARVGRAIAEMDESTQQNAAMVEEAAAAAESMRRQAAELSALVATFRLRGQAQSPLALT</sequence>
<dbReference type="Proteomes" id="UP001206572">
    <property type="component" value="Unassembled WGS sequence"/>
</dbReference>
<keyword evidence="8" id="KW-1185">Reference proteome</keyword>
<evidence type="ECO:0000313" key="8">
    <source>
        <dbReference type="Proteomes" id="UP001206572"/>
    </source>
</evidence>
<keyword evidence="1" id="KW-0488">Methylation</keyword>
<dbReference type="Pfam" id="PF12729">
    <property type="entry name" value="4HB_MCP_1"/>
    <property type="match status" value="1"/>
</dbReference>
<feature type="domain" description="HAMP" evidence="6">
    <location>
        <begin position="212"/>
        <end position="264"/>
    </location>
</feature>
<evidence type="ECO:0000259" key="6">
    <source>
        <dbReference type="PROSITE" id="PS50885"/>
    </source>
</evidence>
<dbReference type="Pfam" id="PF00672">
    <property type="entry name" value="HAMP"/>
    <property type="match status" value="1"/>
</dbReference>
<dbReference type="PANTHER" id="PTHR43531">
    <property type="entry name" value="PROTEIN ICFG"/>
    <property type="match status" value="1"/>
</dbReference>
<dbReference type="InterPro" id="IPR004090">
    <property type="entry name" value="Chemotax_Me-accpt_rcpt"/>
</dbReference>
<keyword evidence="4" id="KW-1133">Transmembrane helix</keyword>
<dbReference type="PRINTS" id="PR00260">
    <property type="entry name" value="CHEMTRNSDUCR"/>
</dbReference>
<evidence type="ECO:0000313" key="7">
    <source>
        <dbReference type="EMBL" id="MCS0597499.1"/>
    </source>
</evidence>
<dbReference type="InterPro" id="IPR004089">
    <property type="entry name" value="MCPsignal_dom"/>
</dbReference>
<dbReference type="PROSITE" id="PS50111">
    <property type="entry name" value="CHEMOTAXIS_TRANSDUC_2"/>
    <property type="match status" value="1"/>
</dbReference>